<feature type="domain" description="N-acetyltransferase" evidence="3">
    <location>
        <begin position="4"/>
        <end position="148"/>
    </location>
</feature>
<dbReference type="SUPFAM" id="SSF55729">
    <property type="entry name" value="Acyl-CoA N-acyltransferases (Nat)"/>
    <property type="match status" value="1"/>
</dbReference>
<dbReference type="PANTHER" id="PTHR10545">
    <property type="entry name" value="DIAMINE N-ACETYLTRANSFERASE"/>
    <property type="match status" value="1"/>
</dbReference>
<dbReference type="RefSeq" id="WP_345098368.1">
    <property type="nucleotide sequence ID" value="NZ_BAABGS010000015.1"/>
</dbReference>
<comment type="caution">
    <text evidence="4">The sequence shown here is derived from an EMBL/GenBank/DDBJ whole genome shotgun (WGS) entry which is preliminary data.</text>
</comment>
<keyword evidence="5" id="KW-1185">Reference proteome</keyword>
<proteinExistence type="predicted"/>
<dbReference type="PROSITE" id="PS51186">
    <property type="entry name" value="GNAT"/>
    <property type="match status" value="1"/>
</dbReference>
<gene>
    <name evidence="4" type="ORF">ACFSMZ_00735</name>
</gene>
<dbReference type="Gene3D" id="3.40.630.30">
    <property type="match status" value="1"/>
</dbReference>
<organism evidence="4 5">
    <name type="scientific">Chelativorans composti</name>
    <dbReference type="NCBI Taxonomy" id="768533"/>
    <lineage>
        <taxon>Bacteria</taxon>
        <taxon>Pseudomonadati</taxon>
        <taxon>Pseudomonadota</taxon>
        <taxon>Alphaproteobacteria</taxon>
        <taxon>Hyphomicrobiales</taxon>
        <taxon>Phyllobacteriaceae</taxon>
        <taxon>Chelativorans</taxon>
    </lineage>
</organism>
<sequence>MSEIVVRPLEKADYEDWRRLWTAYLVFYKTSVSETVYATTWERLFTDGEFEPRGFIARADGRAVGLVHYIFHRSCWSVEGNCYLQDLYTDAEARGKGVATALIKAVQEAAGERGVTNVYWMTHETNTTARRLYDKVARRTGFIEYDLL</sequence>
<dbReference type="InterPro" id="IPR000182">
    <property type="entry name" value="GNAT_dom"/>
</dbReference>
<dbReference type="InterPro" id="IPR016181">
    <property type="entry name" value="Acyl_CoA_acyltransferase"/>
</dbReference>
<dbReference type="Pfam" id="PF00583">
    <property type="entry name" value="Acetyltransf_1"/>
    <property type="match status" value="1"/>
</dbReference>
<evidence type="ECO:0000313" key="4">
    <source>
        <dbReference type="EMBL" id="MFD2258293.1"/>
    </source>
</evidence>
<evidence type="ECO:0000256" key="1">
    <source>
        <dbReference type="ARBA" id="ARBA00022679"/>
    </source>
</evidence>
<reference evidence="5" key="1">
    <citation type="journal article" date="2019" name="Int. J. Syst. Evol. Microbiol.">
        <title>The Global Catalogue of Microorganisms (GCM) 10K type strain sequencing project: providing services to taxonomists for standard genome sequencing and annotation.</title>
        <authorList>
            <consortium name="The Broad Institute Genomics Platform"/>
            <consortium name="The Broad Institute Genome Sequencing Center for Infectious Disease"/>
            <person name="Wu L."/>
            <person name="Ma J."/>
        </authorList>
    </citation>
    <scope>NUCLEOTIDE SEQUENCE [LARGE SCALE GENOMIC DNA]</scope>
    <source>
        <strain evidence="5">KCTC 23707</strain>
    </source>
</reference>
<name>A0ABW5DB37_9HYPH</name>
<keyword evidence="2 4" id="KW-0012">Acyltransferase</keyword>
<dbReference type="InterPro" id="IPR051016">
    <property type="entry name" value="Diverse_Substrate_AcTransf"/>
</dbReference>
<protein>
    <submittedName>
        <fullName evidence="4">GNAT family N-acetyltransferase</fullName>
        <ecNumber evidence="4">2.3.-.-</ecNumber>
    </submittedName>
</protein>
<evidence type="ECO:0000256" key="2">
    <source>
        <dbReference type="ARBA" id="ARBA00023315"/>
    </source>
</evidence>
<dbReference type="CDD" id="cd04301">
    <property type="entry name" value="NAT_SF"/>
    <property type="match status" value="1"/>
</dbReference>
<accession>A0ABW5DB37</accession>
<dbReference type="EMBL" id="JBHUIR010000004">
    <property type="protein sequence ID" value="MFD2258293.1"/>
    <property type="molecule type" value="Genomic_DNA"/>
</dbReference>
<keyword evidence="1 4" id="KW-0808">Transferase</keyword>
<evidence type="ECO:0000259" key="3">
    <source>
        <dbReference type="PROSITE" id="PS51186"/>
    </source>
</evidence>
<dbReference type="EC" id="2.3.-.-" evidence="4"/>
<dbReference type="PANTHER" id="PTHR10545:SF42">
    <property type="entry name" value="ACETYLTRANSFERASE"/>
    <property type="match status" value="1"/>
</dbReference>
<evidence type="ECO:0000313" key="5">
    <source>
        <dbReference type="Proteomes" id="UP001597373"/>
    </source>
</evidence>
<dbReference type="GO" id="GO:0016746">
    <property type="term" value="F:acyltransferase activity"/>
    <property type="evidence" value="ECO:0007669"/>
    <property type="project" value="UniProtKB-KW"/>
</dbReference>
<dbReference type="Proteomes" id="UP001597373">
    <property type="component" value="Unassembled WGS sequence"/>
</dbReference>